<name>A0ABY7C1G3_9HYPH</name>
<keyword evidence="1" id="KW-0812">Transmembrane</keyword>
<feature type="transmembrane region" description="Helical" evidence="1">
    <location>
        <begin position="37"/>
        <end position="57"/>
    </location>
</feature>
<sequence length="74" mass="7712">MGRPPQHCGNVYAVETIFMNDASTMNTTGWSTMRRTLLTLLGAIAAFGVLTASYATADLPSDGVSTEIVGTSGN</sequence>
<reference evidence="2" key="1">
    <citation type="submission" date="2022-12" db="EMBL/GenBank/DDBJ databases">
        <title>Jiella pelagia sp. nov., isolated from phosphonate enriched culture of Northwest Pacific surface seawater.</title>
        <authorList>
            <person name="Shin D.Y."/>
            <person name="Hwang C.Y."/>
        </authorList>
    </citation>
    <scope>NUCLEOTIDE SEQUENCE</scope>
    <source>
        <strain evidence="2">HL-NP1</strain>
    </source>
</reference>
<keyword evidence="1" id="KW-0472">Membrane</keyword>
<evidence type="ECO:0000313" key="3">
    <source>
        <dbReference type="Proteomes" id="UP001164020"/>
    </source>
</evidence>
<dbReference type="RefSeq" id="WP_268881303.1">
    <property type="nucleotide sequence ID" value="NZ_CP114029.1"/>
</dbReference>
<evidence type="ECO:0000313" key="2">
    <source>
        <dbReference type="EMBL" id="WAP68869.1"/>
    </source>
</evidence>
<organism evidence="2 3">
    <name type="scientific">Jiella pelagia</name>
    <dbReference type="NCBI Taxonomy" id="2986949"/>
    <lineage>
        <taxon>Bacteria</taxon>
        <taxon>Pseudomonadati</taxon>
        <taxon>Pseudomonadota</taxon>
        <taxon>Alphaproteobacteria</taxon>
        <taxon>Hyphomicrobiales</taxon>
        <taxon>Aurantimonadaceae</taxon>
        <taxon>Jiella</taxon>
    </lineage>
</organism>
<proteinExistence type="predicted"/>
<dbReference type="EMBL" id="CP114029">
    <property type="protein sequence ID" value="WAP68869.1"/>
    <property type="molecule type" value="Genomic_DNA"/>
</dbReference>
<accession>A0ABY7C1G3</accession>
<dbReference type="Proteomes" id="UP001164020">
    <property type="component" value="Chromosome"/>
</dbReference>
<evidence type="ECO:0000256" key="1">
    <source>
        <dbReference type="SAM" id="Phobius"/>
    </source>
</evidence>
<keyword evidence="3" id="KW-1185">Reference proteome</keyword>
<gene>
    <name evidence="2" type="ORF">OH818_27240</name>
</gene>
<protein>
    <submittedName>
        <fullName evidence="2">Uncharacterized protein</fullName>
    </submittedName>
</protein>
<keyword evidence="1" id="KW-1133">Transmembrane helix</keyword>